<protein>
    <submittedName>
        <fullName evidence="1">Uncharacterized protein</fullName>
    </submittedName>
</protein>
<organism evidence="1">
    <name type="scientific">Anguilla anguilla</name>
    <name type="common">European freshwater eel</name>
    <name type="synonym">Muraena anguilla</name>
    <dbReference type="NCBI Taxonomy" id="7936"/>
    <lineage>
        <taxon>Eukaryota</taxon>
        <taxon>Metazoa</taxon>
        <taxon>Chordata</taxon>
        <taxon>Craniata</taxon>
        <taxon>Vertebrata</taxon>
        <taxon>Euteleostomi</taxon>
        <taxon>Actinopterygii</taxon>
        <taxon>Neopterygii</taxon>
        <taxon>Teleostei</taxon>
        <taxon>Anguilliformes</taxon>
        <taxon>Anguillidae</taxon>
        <taxon>Anguilla</taxon>
    </lineage>
</organism>
<dbReference type="EMBL" id="GBXM01083561">
    <property type="protein sequence ID" value="JAH25016.1"/>
    <property type="molecule type" value="Transcribed_RNA"/>
</dbReference>
<dbReference type="AlphaFoldDB" id="A0A0E9R786"/>
<name>A0A0E9R786_ANGAN</name>
<sequence length="24" mass="2879">MANCQFQAVLLLIHWFEITQEKSE</sequence>
<reference evidence="1" key="1">
    <citation type="submission" date="2014-11" db="EMBL/GenBank/DDBJ databases">
        <authorList>
            <person name="Amaro Gonzalez C."/>
        </authorList>
    </citation>
    <scope>NUCLEOTIDE SEQUENCE</scope>
</reference>
<accession>A0A0E9R786</accession>
<reference evidence="1" key="2">
    <citation type="journal article" date="2015" name="Fish Shellfish Immunol.">
        <title>Early steps in the European eel (Anguilla anguilla)-Vibrio vulnificus interaction in the gills: Role of the RtxA13 toxin.</title>
        <authorList>
            <person name="Callol A."/>
            <person name="Pajuelo D."/>
            <person name="Ebbesson L."/>
            <person name="Teles M."/>
            <person name="MacKenzie S."/>
            <person name="Amaro C."/>
        </authorList>
    </citation>
    <scope>NUCLEOTIDE SEQUENCE</scope>
</reference>
<evidence type="ECO:0000313" key="1">
    <source>
        <dbReference type="EMBL" id="JAH25016.1"/>
    </source>
</evidence>
<proteinExistence type="predicted"/>